<reference evidence="1 2" key="1">
    <citation type="journal article" date="2013" name="J. Bacteriol.">
        <title>Identification of a Ligand on the Wip1 Bacteriophage Highly Specific for a Receptor on Bacillus anthracis.</title>
        <authorList>
            <person name="Kan S."/>
            <person name="Fornelos N."/>
            <person name="Schuch R."/>
            <person name="Fischetti V.A."/>
        </authorList>
    </citation>
    <scope>NUCLEOTIDE SEQUENCE [LARGE SCALE GENOMIC DNA]</scope>
</reference>
<dbReference type="Proteomes" id="UP000015547">
    <property type="component" value="Segment"/>
</dbReference>
<keyword evidence="2" id="KW-1185">Reference proteome</keyword>
<organism evidence="1 2">
    <name type="scientific">Bacillus phage Wip1</name>
    <dbReference type="NCBI Taxonomy" id="663237"/>
    <lineage>
        <taxon>Viruses</taxon>
        <taxon>Varidnaviria</taxon>
        <taxon>Bamfordvirae</taxon>
        <taxon>Preplasmiviricota</taxon>
        <taxon>Prepoliviricotina</taxon>
        <taxon>Tectiliviricetes</taxon>
        <taxon>Kalamavirales</taxon>
        <taxon>Tectiviridae</taxon>
        <taxon>Betatectivirus</taxon>
        <taxon>Betatectivirus Wip1</taxon>
    </lineage>
</organism>
<proteinExistence type="predicted"/>
<dbReference type="GeneID" id="16359841"/>
<dbReference type="OrthoDB" id="39982at10239"/>
<evidence type="ECO:0000313" key="2">
    <source>
        <dbReference type="Proteomes" id="UP000015547"/>
    </source>
</evidence>
<accession>S5Y003</accession>
<dbReference type="RefSeq" id="YP_008433323.1">
    <property type="nucleotide sequence ID" value="NC_022094.1"/>
</dbReference>
<dbReference type="KEGG" id="vg:16359841"/>
<evidence type="ECO:0000313" key="1">
    <source>
        <dbReference type="EMBL" id="AGT13384.1"/>
    </source>
</evidence>
<sequence length="48" mass="5603">MTLSGLAAYILNQWLLGKFTNSDLNTLVDRGRITEEHRVYFLSMKEEK</sequence>
<name>S5Y003_9VIRU</name>
<dbReference type="EMBL" id="KF188458">
    <property type="protein sequence ID" value="AGT13384.1"/>
    <property type="molecule type" value="Genomic_DNA"/>
</dbReference>
<protein>
    <submittedName>
        <fullName evidence="1">Uncharacterized protein</fullName>
    </submittedName>
</protein>